<evidence type="ECO:0000313" key="4">
    <source>
        <dbReference type="RefSeq" id="XP_013785316.1"/>
    </source>
</evidence>
<accession>A0ABM1BN32</accession>
<dbReference type="RefSeq" id="XP_013785316.1">
    <property type="nucleotide sequence ID" value="XM_013929862.2"/>
</dbReference>
<feature type="signal peptide" evidence="2">
    <location>
        <begin position="1"/>
        <end position="16"/>
    </location>
</feature>
<keyword evidence="3" id="KW-1185">Reference proteome</keyword>
<evidence type="ECO:0000256" key="2">
    <source>
        <dbReference type="SAM" id="SignalP"/>
    </source>
</evidence>
<evidence type="ECO:0000313" key="3">
    <source>
        <dbReference type="Proteomes" id="UP000694941"/>
    </source>
</evidence>
<evidence type="ECO:0000256" key="1">
    <source>
        <dbReference type="SAM" id="MobiDB-lite"/>
    </source>
</evidence>
<dbReference type="Proteomes" id="UP000694941">
    <property type="component" value="Unplaced"/>
</dbReference>
<organism evidence="3 4">
    <name type="scientific">Limulus polyphemus</name>
    <name type="common">Atlantic horseshoe crab</name>
    <dbReference type="NCBI Taxonomy" id="6850"/>
    <lineage>
        <taxon>Eukaryota</taxon>
        <taxon>Metazoa</taxon>
        <taxon>Ecdysozoa</taxon>
        <taxon>Arthropoda</taxon>
        <taxon>Chelicerata</taxon>
        <taxon>Merostomata</taxon>
        <taxon>Xiphosura</taxon>
        <taxon>Limulidae</taxon>
        <taxon>Limulus</taxon>
    </lineage>
</organism>
<reference evidence="4" key="1">
    <citation type="submission" date="2025-08" db="UniProtKB">
        <authorList>
            <consortium name="RefSeq"/>
        </authorList>
    </citation>
    <scope>IDENTIFICATION</scope>
    <source>
        <tissue evidence="4">Muscle</tissue>
    </source>
</reference>
<gene>
    <name evidence="4" type="primary">LOC106469371</name>
</gene>
<sequence>MMKALVLLIMVSTAVALPGKYFVWFSCYAPSDVKTQFQSCLPNLPQTVLDLFKNCSVELRPSFTPAQFQQEICTNVTLQNQTTMCIGEKTLIQMCNGFSEDDYVKMETFEECVMDIAMGMKSTNVCNQGFQSYGTQGVMNQIPKELQNNPTLSSSNQGFLPGFVNNFQNPFTTRNGFQNPLANSNGFQNPLTNSNRFQNPFTNRNGFQNPLTNSNRFQNPLTNSNRFQNPFTNRNGFSESFNQQ</sequence>
<feature type="region of interest" description="Disordered" evidence="1">
    <location>
        <begin position="175"/>
        <end position="244"/>
    </location>
</feature>
<keyword evidence="2" id="KW-0732">Signal</keyword>
<feature type="chain" id="PRO_5047315558" evidence="2">
    <location>
        <begin position="17"/>
        <end position="244"/>
    </location>
</feature>
<dbReference type="GeneID" id="106469371"/>
<protein>
    <submittedName>
        <fullName evidence="4">Uncharacterized protein LOC106469371</fullName>
    </submittedName>
</protein>
<name>A0ABM1BN32_LIMPO</name>
<proteinExistence type="predicted"/>